<evidence type="ECO:0000259" key="1">
    <source>
        <dbReference type="PROSITE" id="PS50925"/>
    </source>
</evidence>
<dbReference type="InterPro" id="IPR036046">
    <property type="entry name" value="Acylphosphatase-like_dom_sf"/>
</dbReference>
<dbReference type="Gene3D" id="3.30.70.100">
    <property type="match status" value="1"/>
</dbReference>
<accession>A0A4Z0P9E5</accession>
<dbReference type="Proteomes" id="UP000298337">
    <property type="component" value="Unassembled WGS sequence"/>
</dbReference>
<dbReference type="InterPro" id="IPR007024">
    <property type="entry name" value="BLUF_domain"/>
</dbReference>
<dbReference type="AlphaFoldDB" id="A0A4Z0P9E5"/>
<evidence type="ECO:0000313" key="3">
    <source>
        <dbReference type="Proteomes" id="UP000298337"/>
    </source>
</evidence>
<dbReference type="OrthoDB" id="1122028at2"/>
<keyword evidence="3" id="KW-1185">Reference proteome</keyword>
<feature type="domain" description="BLUF" evidence="1">
    <location>
        <begin position="40"/>
        <end position="131"/>
    </location>
</feature>
<sequence length="181" mass="20561">MVYIVVGISSTIALSRAKEVLHCTTFFASYFACLMSSASLYHLVYHSTATTPFNEADLTAILGQARNWNEAHDLTGILLYSQGDIIQVLEGTQEEIQYIFGRISQDQRHFQVVKLSDGPIRERNFSQWSMGFRVVNAHDFAQLRGYTNPESDTYLATYSENENVSLHSLLSTFITEEEVRF</sequence>
<proteinExistence type="predicted"/>
<gene>
    <name evidence="2" type="ORF">EU556_12970</name>
</gene>
<protein>
    <submittedName>
        <fullName evidence="2">BLUF domain-containing protein</fullName>
    </submittedName>
</protein>
<dbReference type="SMART" id="SM01034">
    <property type="entry name" value="BLUF"/>
    <property type="match status" value="1"/>
</dbReference>
<evidence type="ECO:0000313" key="2">
    <source>
        <dbReference type="EMBL" id="TGE08605.1"/>
    </source>
</evidence>
<dbReference type="GO" id="GO:0009882">
    <property type="term" value="F:blue light photoreceptor activity"/>
    <property type="evidence" value="ECO:0007669"/>
    <property type="project" value="InterPro"/>
</dbReference>
<name>A0A4Z0P9E5_9BACT</name>
<organism evidence="2 3">
    <name type="scientific">Hymenobacter fodinae</name>
    <dbReference type="NCBI Taxonomy" id="2510796"/>
    <lineage>
        <taxon>Bacteria</taxon>
        <taxon>Pseudomonadati</taxon>
        <taxon>Bacteroidota</taxon>
        <taxon>Cytophagia</taxon>
        <taxon>Cytophagales</taxon>
        <taxon>Hymenobacteraceae</taxon>
        <taxon>Hymenobacter</taxon>
    </lineage>
</organism>
<dbReference type="PROSITE" id="PS50925">
    <property type="entry name" value="BLUF"/>
    <property type="match status" value="1"/>
</dbReference>
<comment type="caution">
    <text evidence="2">The sequence shown here is derived from an EMBL/GenBank/DDBJ whole genome shotgun (WGS) entry which is preliminary data.</text>
</comment>
<dbReference type="EMBL" id="SRLA01000002">
    <property type="protein sequence ID" value="TGE08605.1"/>
    <property type="molecule type" value="Genomic_DNA"/>
</dbReference>
<dbReference type="SUPFAM" id="SSF54975">
    <property type="entry name" value="Acylphosphatase/BLUF domain-like"/>
    <property type="match status" value="1"/>
</dbReference>
<reference evidence="2 3" key="1">
    <citation type="submission" date="2019-04" db="EMBL/GenBank/DDBJ databases">
        <authorList>
            <person name="Feng G."/>
            <person name="Zhang J."/>
            <person name="Zhu H."/>
        </authorList>
    </citation>
    <scope>NUCLEOTIDE SEQUENCE [LARGE SCALE GENOMIC DNA]</scope>
    <source>
        <strain evidence="2 3">92R-1</strain>
    </source>
</reference>
<dbReference type="GO" id="GO:0071949">
    <property type="term" value="F:FAD binding"/>
    <property type="evidence" value="ECO:0007669"/>
    <property type="project" value="InterPro"/>
</dbReference>
<dbReference type="Pfam" id="PF04940">
    <property type="entry name" value="BLUF"/>
    <property type="match status" value="1"/>
</dbReference>